<evidence type="ECO:0000313" key="5">
    <source>
        <dbReference type="Proteomes" id="UP000076848"/>
    </source>
</evidence>
<protein>
    <submittedName>
        <fullName evidence="4">Conjugal transfer protein</fullName>
    </submittedName>
</protein>
<dbReference type="InterPro" id="IPR027351">
    <property type="entry name" value="(+)RNA_virus_helicase_core_dom"/>
</dbReference>
<dbReference type="RefSeq" id="WP_066131955.1">
    <property type="nucleotide sequence ID" value="NZ_FKIF01000008.1"/>
</dbReference>
<dbReference type="AlphaFoldDB" id="A0A157SRP1"/>
<reference evidence="4 5" key="1">
    <citation type="submission" date="2016-04" db="EMBL/GenBank/DDBJ databases">
        <authorList>
            <consortium name="Pathogen Informatics"/>
        </authorList>
    </citation>
    <scope>NUCLEOTIDE SEQUENCE [LARGE SCALE GENOMIC DNA]</scope>
    <source>
        <strain evidence="4 5">H050680373</strain>
    </source>
</reference>
<evidence type="ECO:0000313" key="4">
    <source>
        <dbReference type="EMBL" id="SAI73150.1"/>
    </source>
</evidence>
<accession>A0A157SRP1</accession>
<dbReference type="SUPFAM" id="SSF52540">
    <property type="entry name" value="P-loop containing nucleoside triphosphate hydrolases"/>
    <property type="match status" value="2"/>
</dbReference>
<dbReference type="SUPFAM" id="SSF55464">
    <property type="entry name" value="Origin of replication-binding domain, RBD-like"/>
    <property type="match status" value="1"/>
</dbReference>
<dbReference type="Pfam" id="PF08751">
    <property type="entry name" value="TrwC"/>
    <property type="match status" value="1"/>
</dbReference>
<evidence type="ECO:0000256" key="1">
    <source>
        <dbReference type="SAM" id="MobiDB-lite"/>
    </source>
</evidence>
<keyword evidence="5" id="KW-1185">Reference proteome</keyword>
<sequence>MISRKVLHRSAAAKTTHYYAEQKDDYYSRDGDASRWLGRGAAALGLSGPVDPEQFRAALRGEFGEGVALAKSIRSDARARAGLDLTFSAPKSVTIQALVGKDPAVVAAHDRAVEAALAHMERHYAYARQRVDGRVHIESTGNIVAATWRHETARPTKGAPPDPQLHTHAIVMNLTQRADGKWVAMSNEEIFRARNLLDAIYTNELARQLQLSGYSIRLEGRHIELAHISRQQIEVFSKRTAQINAELQHRHLTRETASHGTKQAITLATRQAKATDLPRAVLQAAWEQQAREAGLELMRPLRTHDRNLGQETSSGLRVNTGQGIAEHAVNWAIRHLTEREANMSASALLSTALGHVGGRTDTHTIETEIRRQTNAGRLILGTQLYREASQEFGTVRDKAAWNQTLIRSGLTPKEAAASVRDLIARGQLVAVEPHFTTEAARTREKRILQIEREGRGQVTPIIDAPRLATQLAGLSLKPGQRAASEMILGTAHRVVGVQGLAGTGKSYMLAQVKALAEANGYKLHALASYGGQVRALRELGIEANTVASMLEARNAARLELDERTILVVDEAGVVPSRLMEKLLQRVESAGARTVLLGDTEQTKAVEAGRPFHQLQDAGMATARMSEIVRQDDPRLRRAVELAAEGKASASLGILQSVHEIADDGKRYWGVAARYVQVGGDTLILTGTNDSRNRINQAVHEASGLDGKGHEYDLLTRRDTTQAQRRYARYYVDGDVIQPERSYASGLEAGQAYRIVGRDTMRNALTVENLSTAERLTFNPLRATRLSVYQPVRAELSVGSWVRVTRNDAARDLVNGGRFEVVGVSPNTITIRNNARTVTLPADHPVHLDRAYATTVHSAQGLTADRVLINAESYSRTTKSDVYYVGISRARHSAEIYTNSKSKLPAAADRREDKSAALDIGLRRPARQKAPVLEPAAAEMTAAR</sequence>
<dbReference type="Proteomes" id="UP000076848">
    <property type="component" value="Unassembled WGS sequence"/>
</dbReference>
<name>A0A157SRP1_9BORD</name>
<dbReference type="STRING" id="288768.SAMEA3906486_04498"/>
<dbReference type="EMBL" id="FKIF01000008">
    <property type="protein sequence ID" value="SAI73150.1"/>
    <property type="molecule type" value="Genomic_DNA"/>
</dbReference>
<gene>
    <name evidence="4" type="primary">traA</name>
    <name evidence="4" type="ORF">SAMEA3906486_04498</name>
</gene>
<dbReference type="InterPro" id="IPR014862">
    <property type="entry name" value="TrwC"/>
</dbReference>
<dbReference type="CDD" id="cd17933">
    <property type="entry name" value="DEXSc_RecD-like"/>
    <property type="match status" value="1"/>
</dbReference>
<dbReference type="InterPro" id="IPR014059">
    <property type="entry name" value="TraI/TrwC_relax"/>
</dbReference>
<proteinExistence type="predicted"/>
<feature type="domain" description="(+)RNA virus helicase C-terminal" evidence="2">
    <location>
        <begin position="821"/>
        <end position="897"/>
    </location>
</feature>
<dbReference type="OrthoDB" id="1634048at2"/>
<dbReference type="NCBIfam" id="NF041492">
    <property type="entry name" value="MobF"/>
    <property type="match status" value="1"/>
</dbReference>
<dbReference type="Gene3D" id="3.40.50.300">
    <property type="entry name" value="P-loop containing nucleotide triphosphate hydrolases"/>
    <property type="match status" value="2"/>
</dbReference>
<dbReference type="Pfam" id="PF13604">
    <property type="entry name" value="AAA_30"/>
    <property type="match status" value="1"/>
</dbReference>
<dbReference type="CDD" id="cd18809">
    <property type="entry name" value="SF1_C_RecD"/>
    <property type="match status" value="1"/>
</dbReference>
<feature type="domain" description="TrwC relaxase" evidence="3">
    <location>
        <begin position="13"/>
        <end position="292"/>
    </location>
</feature>
<evidence type="ECO:0000259" key="3">
    <source>
        <dbReference type="Pfam" id="PF08751"/>
    </source>
</evidence>
<dbReference type="InterPro" id="IPR027417">
    <property type="entry name" value="P-loop_NTPase"/>
</dbReference>
<dbReference type="Pfam" id="PF01443">
    <property type="entry name" value="Viral_helicase1"/>
    <property type="match status" value="1"/>
</dbReference>
<dbReference type="NCBIfam" id="TIGR02686">
    <property type="entry name" value="relax_trwC"/>
    <property type="match status" value="1"/>
</dbReference>
<evidence type="ECO:0000259" key="2">
    <source>
        <dbReference type="Pfam" id="PF01443"/>
    </source>
</evidence>
<dbReference type="GO" id="GO:0005524">
    <property type="term" value="F:ATP binding"/>
    <property type="evidence" value="ECO:0007669"/>
    <property type="project" value="InterPro"/>
</dbReference>
<organism evidence="4 5">
    <name type="scientific">Bordetella ansorpii</name>
    <dbReference type="NCBI Taxonomy" id="288768"/>
    <lineage>
        <taxon>Bacteria</taxon>
        <taxon>Pseudomonadati</taxon>
        <taxon>Pseudomonadota</taxon>
        <taxon>Betaproteobacteria</taxon>
        <taxon>Burkholderiales</taxon>
        <taxon>Alcaligenaceae</taxon>
        <taxon>Bordetella</taxon>
    </lineage>
</organism>
<feature type="region of interest" description="Disordered" evidence="1">
    <location>
        <begin position="915"/>
        <end position="943"/>
    </location>
</feature>